<dbReference type="GO" id="GO:0031624">
    <property type="term" value="F:ubiquitin conjugating enzyme binding"/>
    <property type="evidence" value="ECO:0007669"/>
    <property type="project" value="TreeGrafter"/>
</dbReference>
<dbReference type="Gene3D" id="1.10.238.200">
    <property type="entry name" value="Cullin, PONY binding domain"/>
    <property type="match status" value="1"/>
</dbReference>
<dbReference type="GO" id="GO:0000151">
    <property type="term" value="C:ubiquitin ligase complex"/>
    <property type="evidence" value="ECO:0007669"/>
    <property type="project" value="TreeGrafter"/>
</dbReference>
<evidence type="ECO:0000313" key="3">
    <source>
        <dbReference type="EnsemblPlants" id="Kaladp1222s0085.1.v1.1"/>
    </source>
</evidence>
<sequence length="135" mass="15772">MDYAPAGYVDIYTIYQRYCDIMSDQGFVCRPDCQNDDDASQRDKFSKEALAQLLKIADSRQHSRNFIFNEVSELMSHLEVVADSSKFSRFYEFVFFICRENGQKNITVSRAITAWKLVLAGRFRLLHQWCGFVEV</sequence>
<dbReference type="PANTHER" id="PTHR12281:SF31">
    <property type="entry name" value="DCN1-LIKE PROTEIN 3"/>
    <property type="match status" value="1"/>
</dbReference>
<feature type="domain" description="DCUN1" evidence="2">
    <location>
        <begin position="79"/>
        <end position="134"/>
    </location>
</feature>
<dbReference type="Proteomes" id="UP000594263">
    <property type="component" value="Unplaced"/>
</dbReference>
<dbReference type="InterPro" id="IPR042460">
    <property type="entry name" value="DCN1-like_PONY"/>
</dbReference>
<comment type="function">
    <text evidence="1">Neddylation of cullins play an essential role in the regulation of SCF-type complexes activity.</text>
</comment>
<dbReference type="GO" id="GO:0045116">
    <property type="term" value="P:protein neddylation"/>
    <property type="evidence" value="ECO:0007669"/>
    <property type="project" value="TreeGrafter"/>
</dbReference>
<dbReference type="Pfam" id="PF03556">
    <property type="entry name" value="Cullin_binding"/>
    <property type="match status" value="1"/>
</dbReference>
<dbReference type="PANTHER" id="PTHR12281">
    <property type="entry name" value="RP42 RELATED"/>
    <property type="match status" value="1"/>
</dbReference>
<dbReference type="InterPro" id="IPR014764">
    <property type="entry name" value="DCN-prot"/>
</dbReference>
<dbReference type="GO" id="GO:0032182">
    <property type="term" value="F:ubiquitin-like protein binding"/>
    <property type="evidence" value="ECO:0007669"/>
    <property type="project" value="TreeGrafter"/>
</dbReference>
<evidence type="ECO:0000313" key="4">
    <source>
        <dbReference type="Proteomes" id="UP000594263"/>
    </source>
</evidence>
<evidence type="ECO:0000256" key="1">
    <source>
        <dbReference type="RuleBase" id="RU410713"/>
    </source>
</evidence>
<dbReference type="InterPro" id="IPR005176">
    <property type="entry name" value="PONY_dom"/>
</dbReference>
<reference evidence="3" key="1">
    <citation type="submission" date="2021-01" db="UniProtKB">
        <authorList>
            <consortium name="EnsemblPlants"/>
        </authorList>
    </citation>
    <scope>IDENTIFICATION</scope>
</reference>
<proteinExistence type="predicted"/>
<dbReference type="GO" id="GO:0097602">
    <property type="term" value="F:cullin family protein binding"/>
    <property type="evidence" value="ECO:0007669"/>
    <property type="project" value="TreeGrafter"/>
</dbReference>
<evidence type="ECO:0000259" key="2">
    <source>
        <dbReference type="Pfam" id="PF03556"/>
    </source>
</evidence>
<accession>A0A7N0VN33</accession>
<name>A0A7N0VN33_KALFE</name>
<organism evidence="3 4">
    <name type="scientific">Kalanchoe fedtschenkoi</name>
    <name type="common">Lavender scallops</name>
    <name type="synonym">South American air plant</name>
    <dbReference type="NCBI Taxonomy" id="63787"/>
    <lineage>
        <taxon>Eukaryota</taxon>
        <taxon>Viridiplantae</taxon>
        <taxon>Streptophyta</taxon>
        <taxon>Embryophyta</taxon>
        <taxon>Tracheophyta</taxon>
        <taxon>Spermatophyta</taxon>
        <taxon>Magnoliopsida</taxon>
        <taxon>eudicotyledons</taxon>
        <taxon>Gunneridae</taxon>
        <taxon>Pentapetalae</taxon>
        <taxon>Saxifragales</taxon>
        <taxon>Crassulaceae</taxon>
        <taxon>Kalanchoe</taxon>
    </lineage>
</organism>
<dbReference type="Gramene" id="Kaladp1222s0085.1.v1.1">
    <property type="protein sequence ID" value="Kaladp1222s0085.1.v1.1"/>
    <property type="gene ID" value="Kaladp1222s0085.v1.1"/>
</dbReference>
<dbReference type="EnsemblPlants" id="Kaladp1222s0085.1.v1.1">
    <property type="protein sequence ID" value="Kaladp1222s0085.1.v1.1"/>
    <property type="gene ID" value="Kaladp1222s0085.v1.1"/>
</dbReference>
<keyword evidence="4" id="KW-1185">Reference proteome</keyword>
<dbReference type="AlphaFoldDB" id="A0A7N0VN33"/>
<protein>
    <recommendedName>
        <fullName evidence="1">Defective in cullin neddylation protein</fullName>
    </recommendedName>
</protein>